<dbReference type="EMBL" id="JAFKCW010000005">
    <property type="protein sequence ID" value="MBN7803328.1"/>
    <property type="molecule type" value="Genomic_DNA"/>
</dbReference>
<sequence>MKPNLHQAVPFFIVGSMEKSLNCCVKGLAFELKNKWEPKGTIEWCWLERDGVALMLQENREDFPPKETPGIGFSLYVICENALQLYQEFGQRGLLPDEPFVGNGMWVVAIKDPDGFRLAFESLTETQEGTRYSEWLHSQKPD</sequence>
<dbReference type="InterPro" id="IPR029068">
    <property type="entry name" value="Glyas_Bleomycin-R_OHBP_Dase"/>
</dbReference>
<evidence type="ECO:0000313" key="3">
    <source>
        <dbReference type="Proteomes" id="UP000664698"/>
    </source>
</evidence>
<gene>
    <name evidence="2" type="ORF">J0A67_20805</name>
</gene>
<organism evidence="2 3">
    <name type="scientific">Algoriphagus aestuariicola</name>
    <dbReference type="NCBI Taxonomy" id="1852016"/>
    <lineage>
        <taxon>Bacteria</taxon>
        <taxon>Pseudomonadati</taxon>
        <taxon>Bacteroidota</taxon>
        <taxon>Cytophagia</taxon>
        <taxon>Cytophagales</taxon>
        <taxon>Cyclobacteriaceae</taxon>
        <taxon>Algoriphagus</taxon>
    </lineage>
</organism>
<dbReference type="PROSITE" id="PS51819">
    <property type="entry name" value="VOC"/>
    <property type="match status" value="1"/>
</dbReference>
<feature type="domain" description="VOC" evidence="1">
    <location>
        <begin position="4"/>
        <end position="123"/>
    </location>
</feature>
<dbReference type="RefSeq" id="WP_206571319.1">
    <property type="nucleotide sequence ID" value="NZ_JAFKCW010000005.1"/>
</dbReference>
<comment type="caution">
    <text evidence="2">The sequence shown here is derived from an EMBL/GenBank/DDBJ whole genome shotgun (WGS) entry which is preliminary data.</text>
</comment>
<dbReference type="InterPro" id="IPR037523">
    <property type="entry name" value="VOC_core"/>
</dbReference>
<reference evidence="2 3" key="1">
    <citation type="submission" date="2021-03" db="EMBL/GenBank/DDBJ databases">
        <title>novel species isolated from a fishpond in China.</title>
        <authorList>
            <person name="Lu H."/>
            <person name="Cai Z."/>
        </authorList>
    </citation>
    <scope>NUCLEOTIDE SEQUENCE [LARGE SCALE GENOMIC DNA]</scope>
    <source>
        <strain evidence="2 3">JCM 31546</strain>
    </source>
</reference>
<evidence type="ECO:0000313" key="2">
    <source>
        <dbReference type="EMBL" id="MBN7803328.1"/>
    </source>
</evidence>
<name>A0ABS3BVK7_9BACT</name>
<dbReference type="Gene3D" id="3.10.180.10">
    <property type="entry name" value="2,3-Dihydroxybiphenyl 1,2-Dioxygenase, domain 1"/>
    <property type="match status" value="1"/>
</dbReference>
<dbReference type="Proteomes" id="UP000664698">
    <property type="component" value="Unassembled WGS sequence"/>
</dbReference>
<keyword evidence="3" id="KW-1185">Reference proteome</keyword>
<accession>A0ABS3BVK7</accession>
<protein>
    <recommendedName>
        <fullName evidence="1">VOC domain-containing protein</fullName>
    </recommendedName>
</protein>
<dbReference type="SUPFAM" id="SSF54593">
    <property type="entry name" value="Glyoxalase/Bleomycin resistance protein/Dihydroxybiphenyl dioxygenase"/>
    <property type="match status" value="1"/>
</dbReference>
<proteinExistence type="predicted"/>
<evidence type="ECO:0000259" key="1">
    <source>
        <dbReference type="PROSITE" id="PS51819"/>
    </source>
</evidence>